<keyword evidence="4" id="KW-0539">Nucleus</keyword>
<keyword evidence="2" id="KW-0238">DNA-binding</keyword>
<dbReference type="PROSITE" id="PS51005">
    <property type="entry name" value="NAC"/>
    <property type="match status" value="1"/>
</dbReference>
<evidence type="ECO:0000259" key="5">
    <source>
        <dbReference type="PROSITE" id="PS51005"/>
    </source>
</evidence>
<comment type="caution">
    <text evidence="6">The sequence shown here is derived from an EMBL/GenBank/DDBJ whole genome shotgun (WGS) entry which is preliminary data.</text>
</comment>
<keyword evidence="1" id="KW-0805">Transcription regulation</keyword>
<evidence type="ECO:0000256" key="1">
    <source>
        <dbReference type="ARBA" id="ARBA00023015"/>
    </source>
</evidence>
<organism evidence="6 7">
    <name type="scientific">Solanum pinnatisectum</name>
    <name type="common">tansyleaf nightshade</name>
    <dbReference type="NCBI Taxonomy" id="50273"/>
    <lineage>
        <taxon>Eukaryota</taxon>
        <taxon>Viridiplantae</taxon>
        <taxon>Streptophyta</taxon>
        <taxon>Embryophyta</taxon>
        <taxon>Tracheophyta</taxon>
        <taxon>Spermatophyta</taxon>
        <taxon>Magnoliopsida</taxon>
        <taxon>eudicotyledons</taxon>
        <taxon>Gunneridae</taxon>
        <taxon>Pentapetalae</taxon>
        <taxon>asterids</taxon>
        <taxon>lamiids</taxon>
        <taxon>Solanales</taxon>
        <taxon>Solanaceae</taxon>
        <taxon>Solanoideae</taxon>
        <taxon>Solaneae</taxon>
        <taxon>Solanum</taxon>
    </lineage>
</organism>
<dbReference type="Pfam" id="PF02365">
    <property type="entry name" value="NAM"/>
    <property type="match status" value="1"/>
</dbReference>
<gene>
    <name evidence="6" type="ORF">R3W88_011317</name>
</gene>
<evidence type="ECO:0000313" key="7">
    <source>
        <dbReference type="Proteomes" id="UP001311915"/>
    </source>
</evidence>
<dbReference type="InterPro" id="IPR036093">
    <property type="entry name" value="NAC_dom_sf"/>
</dbReference>
<keyword evidence="7" id="KW-1185">Reference proteome</keyword>
<name>A0AAV9L8E5_9SOLN</name>
<reference evidence="6 7" key="1">
    <citation type="submission" date="2023-10" db="EMBL/GenBank/DDBJ databases">
        <title>Genome-Wide Identification Analysis in wild type Solanum Pinnatisectum Reveals Some Genes Defensing Phytophthora Infestans.</title>
        <authorList>
            <person name="Sun C."/>
        </authorList>
    </citation>
    <scope>NUCLEOTIDE SEQUENCE [LARGE SCALE GENOMIC DNA]</scope>
    <source>
        <strain evidence="6">LQN</strain>
        <tissue evidence="6">Leaf</tissue>
    </source>
</reference>
<dbReference type="PANTHER" id="PTHR31719">
    <property type="entry name" value="NAC TRANSCRIPTION FACTOR 56"/>
    <property type="match status" value="1"/>
</dbReference>
<evidence type="ECO:0000256" key="3">
    <source>
        <dbReference type="ARBA" id="ARBA00023163"/>
    </source>
</evidence>
<proteinExistence type="predicted"/>
<feature type="domain" description="NAC" evidence="5">
    <location>
        <begin position="1"/>
        <end position="104"/>
    </location>
</feature>
<evidence type="ECO:0000313" key="6">
    <source>
        <dbReference type="EMBL" id="KAK4721084.1"/>
    </source>
</evidence>
<dbReference type="Proteomes" id="UP001311915">
    <property type="component" value="Unassembled WGS sequence"/>
</dbReference>
<dbReference type="Gene3D" id="2.170.150.80">
    <property type="entry name" value="NAC domain"/>
    <property type="match status" value="1"/>
</dbReference>
<keyword evidence="3" id="KW-0804">Transcription</keyword>
<sequence>MSSSATENKHKRGDNWYFFTRRERKYKRGGRPNRQVGGSKGFWKATGNDVEIKKNDQIIGYKKTLDYQEEKGIKSKWKMHEFRIDKKSSPHEMEKSVLCEIYINKRTNNNEEAIDYRNDEDIIQAMSDNNNIIQATSYNIYGVKYVNGYENIIDHDDPIHEEKLEHGQNFVGINNNLEFYDDHQFVQEITTPNLISSSSNHVDDNVNHYKGFDELGVVVQQYVHNISATNYNIIQATSDNIDEVKNVNGNDNNVYDFNGFDELSVVVQRYVQMKK</sequence>
<dbReference type="GO" id="GO:0006355">
    <property type="term" value="P:regulation of DNA-templated transcription"/>
    <property type="evidence" value="ECO:0007669"/>
    <property type="project" value="InterPro"/>
</dbReference>
<dbReference type="InterPro" id="IPR003441">
    <property type="entry name" value="NAC-dom"/>
</dbReference>
<dbReference type="EMBL" id="JAWPEI010000007">
    <property type="protein sequence ID" value="KAK4721084.1"/>
    <property type="molecule type" value="Genomic_DNA"/>
</dbReference>
<evidence type="ECO:0000256" key="4">
    <source>
        <dbReference type="ARBA" id="ARBA00023242"/>
    </source>
</evidence>
<dbReference type="GO" id="GO:0003677">
    <property type="term" value="F:DNA binding"/>
    <property type="evidence" value="ECO:0007669"/>
    <property type="project" value="UniProtKB-KW"/>
</dbReference>
<evidence type="ECO:0000256" key="2">
    <source>
        <dbReference type="ARBA" id="ARBA00023125"/>
    </source>
</evidence>
<protein>
    <recommendedName>
        <fullName evidence="5">NAC domain-containing protein</fullName>
    </recommendedName>
</protein>
<dbReference type="PANTHER" id="PTHR31719:SF43">
    <property type="entry name" value="NAC TRANSCRIPTION FACTOR 56"/>
    <property type="match status" value="1"/>
</dbReference>
<dbReference type="GO" id="GO:0048731">
    <property type="term" value="P:system development"/>
    <property type="evidence" value="ECO:0007669"/>
    <property type="project" value="TreeGrafter"/>
</dbReference>
<dbReference type="AlphaFoldDB" id="A0AAV9L8E5"/>
<accession>A0AAV9L8E5</accession>
<dbReference type="SUPFAM" id="SSF101941">
    <property type="entry name" value="NAC domain"/>
    <property type="match status" value="1"/>
</dbReference>